<dbReference type="PROSITE" id="PS51257">
    <property type="entry name" value="PROKAR_LIPOPROTEIN"/>
    <property type="match status" value="1"/>
</dbReference>
<evidence type="ECO:0000256" key="1">
    <source>
        <dbReference type="SAM" id="SignalP"/>
    </source>
</evidence>
<accession>A0ABX7DQ72</accession>
<gene>
    <name evidence="2" type="ORF">JK629_10360</name>
</gene>
<reference evidence="2 3" key="1">
    <citation type="submission" date="2021-01" db="EMBL/GenBank/DDBJ databases">
        <title>Aequorivita sp. strain KX20305, a bacterium isolated from the sediment collected at a cold seep field in South China Sea.</title>
        <authorList>
            <person name="Zhang H."/>
            <person name="Li C."/>
        </authorList>
    </citation>
    <scope>NUCLEOTIDE SEQUENCE [LARGE SCALE GENOMIC DNA]</scope>
    <source>
        <strain evidence="2 3">KX20305</strain>
    </source>
</reference>
<sequence>MKIKVLIVLTLLGLAFFSCKNSTKEDEEPIIPTDTKATMEYNENRLDTIPENRELTRVFKGSGGEPFWSVTLDADKIHFESAVESLKSFSASIATPEITGKTTTFTSNPDKGTIKVMLIEEKCIGDMNGKEMTHQVKVSIKLNNGSDFQNFKGCGSYVQN</sequence>
<evidence type="ECO:0000313" key="2">
    <source>
        <dbReference type="EMBL" id="QQX75736.1"/>
    </source>
</evidence>
<organism evidence="2 3">
    <name type="scientific">Aequorivita iocasae</name>
    <dbReference type="NCBI Taxonomy" id="2803865"/>
    <lineage>
        <taxon>Bacteria</taxon>
        <taxon>Pseudomonadati</taxon>
        <taxon>Bacteroidota</taxon>
        <taxon>Flavobacteriia</taxon>
        <taxon>Flavobacteriales</taxon>
        <taxon>Flavobacteriaceae</taxon>
        <taxon>Aequorivita</taxon>
    </lineage>
</organism>
<feature type="signal peptide" evidence="1">
    <location>
        <begin position="1"/>
        <end position="20"/>
    </location>
</feature>
<evidence type="ECO:0008006" key="4">
    <source>
        <dbReference type="Google" id="ProtNLM"/>
    </source>
</evidence>
<dbReference type="EMBL" id="CP068439">
    <property type="protein sequence ID" value="QQX75736.1"/>
    <property type="molecule type" value="Genomic_DNA"/>
</dbReference>
<dbReference type="RefSeq" id="WP_202335550.1">
    <property type="nucleotide sequence ID" value="NZ_CP068439.1"/>
</dbReference>
<name>A0ABX7DQ72_9FLAO</name>
<feature type="chain" id="PRO_5046405153" description="Lipoprotein" evidence="1">
    <location>
        <begin position="21"/>
        <end position="160"/>
    </location>
</feature>
<protein>
    <recommendedName>
        <fullName evidence="4">Lipoprotein</fullName>
    </recommendedName>
</protein>
<keyword evidence="1" id="KW-0732">Signal</keyword>
<proteinExistence type="predicted"/>
<evidence type="ECO:0000313" key="3">
    <source>
        <dbReference type="Proteomes" id="UP000629420"/>
    </source>
</evidence>
<dbReference type="Proteomes" id="UP000629420">
    <property type="component" value="Chromosome"/>
</dbReference>
<keyword evidence="3" id="KW-1185">Reference proteome</keyword>